<accession>A0A840MLT6</accession>
<proteinExistence type="predicted"/>
<dbReference type="InterPro" id="IPR009050">
    <property type="entry name" value="Globin-like_sf"/>
</dbReference>
<evidence type="ECO:0000313" key="1">
    <source>
        <dbReference type="EMBL" id="MBB5017496.1"/>
    </source>
</evidence>
<dbReference type="SUPFAM" id="SSF46458">
    <property type="entry name" value="Globin-like"/>
    <property type="match status" value="1"/>
</dbReference>
<dbReference type="GO" id="GO:0019825">
    <property type="term" value="F:oxygen binding"/>
    <property type="evidence" value="ECO:0007669"/>
    <property type="project" value="InterPro"/>
</dbReference>
<dbReference type="CDD" id="cd08916">
    <property type="entry name" value="TrHb3_P"/>
    <property type="match status" value="1"/>
</dbReference>
<dbReference type="Gene3D" id="1.10.490.10">
    <property type="entry name" value="Globins"/>
    <property type="match status" value="1"/>
</dbReference>
<gene>
    <name evidence="1" type="ORF">HNQ59_000760</name>
</gene>
<dbReference type="Proteomes" id="UP000575898">
    <property type="component" value="Unassembled WGS sequence"/>
</dbReference>
<keyword evidence="2" id="KW-1185">Reference proteome</keyword>
<dbReference type="GO" id="GO:0020037">
    <property type="term" value="F:heme binding"/>
    <property type="evidence" value="ECO:0007669"/>
    <property type="project" value="InterPro"/>
</dbReference>
<reference evidence="1 2" key="1">
    <citation type="submission" date="2020-08" db="EMBL/GenBank/DDBJ databases">
        <title>Genomic Encyclopedia of Type Strains, Phase IV (KMG-IV): sequencing the most valuable type-strain genomes for metagenomic binning, comparative biology and taxonomic classification.</title>
        <authorList>
            <person name="Goeker M."/>
        </authorList>
    </citation>
    <scope>NUCLEOTIDE SEQUENCE [LARGE SCALE GENOMIC DNA]</scope>
    <source>
        <strain evidence="1 2">DSM 27165</strain>
    </source>
</reference>
<comment type="caution">
    <text evidence="1">The sequence shown here is derived from an EMBL/GenBank/DDBJ whole genome shotgun (WGS) entry which is preliminary data.</text>
</comment>
<dbReference type="InterPro" id="IPR012292">
    <property type="entry name" value="Globin/Proto"/>
</dbReference>
<dbReference type="AlphaFoldDB" id="A0A840MLT6"/>
<dbReference type="RefSeq" id="WP_184035346.1">
    <property type="nucleotide sequence ID" value="NZ_JACHHY010000003.1"/>
</dbReference>
<dbReference type="EMBL" id="JACHHY010000003">
    <property type="protein sequence ID" value="MBB5017496.1"/>
    <property type="molecule type" value="Genomic_DNA"/>
</dbReference>
<evidence type="ECO:0000313" key="2">
    <source>
        <dbReference type="Proteomes" id="UP000575898"/>
    </source>
</evidence>
<protein>
    <submittedName>
        <fullName evidence="1">Hemoglobin</fullName>
    </submittedName>
</protein>
<name>A0A840MLT6_9PROT</name>
<organism evidence="1 2">
    <name type="scientific">Chitinivorax tropicus</name>
    <dbReference type="NCBI Taxonomy" id="714531"/>
    <lineage>
        <taxon>Bacteria</taxon>
        <taxon>Pseudomonadati</taxon>
        <taxon>Pseudomonadota</taxon>
        <taxon>Betaproteobacteria</taxon>
        <taxon>Chitinivorax</taxon>
    </lineage>
</organism>
<sequence length="131" mass="15159">MQDIAQLIGKEQVAKVVSQFYQAIRQHETLKEPFLIVADWPHHEEILTHFWWVTLGGERYLDYTYQVAPKHMQAGFTPALLVDWLALFEQTISQCLPADLATPWLERAHRIGKSLVLLHQFHADNQVAIDS</sequence>